<dbReference type="InterPro" id="IPR036196">
    <property type="entry name" value="Ptyr_pPase_sf"/>
</dbReference>
<comment type="similarity">
    <text evidence="1">Belongs to the low molecular weight phosphotyrosine protein phosphatase family.</text>
</comment>
<dbReference type="SUPFAM" id="SSF52788">
    <property type="entry name" value="Phosphotyrosine protein phosphatases I"/>
    <property type="match status" value="1"/>
</dbReference>
<keyword evidence="8" id="KW-1185">Reference proteome</keyword>
<evidence type="ECO:0000313" key="8">
    <source>
        <dbReference type="Proteomes" id="UP000199093"/>
    </source>
</evidence>
<proteinExistence type="inferred from homology"/>
<reference evidence="7 8" key="1">
    <citation type="submission" date="2016-10" db="EMBL/GenBank/DDBJ databases">
        <authorList>
            <person name="de Groot N.N."/>
        </authorList>
    </citation>
    <scope>NUCLEOTIDE SEQUENCE [LARGE SCALE GENOMIC DNA]</scope>
    <source>
        <strain evidence="7 8">DSM 26424</strain>
    </source>
</reference>
<evidence type="ECO:0000256" key="2">
    <source>
        <dbReference type="ARBA" id="ARBA00013064"/>
    </source>
</evidence>
<keyword evidence="3" id="KW-0378">Hydrolase</keyword>
<accession>A0A1G8JVD2</accession>
<dbReference type="InterPro" id="IPR023485">
    <property type="entry name" value="Ptyr_pPase"/>
</dbReference>
<gene>
    <name evidence="7" type="ORF">SAMN04487993_1003279</name>
</gene>
<dbReference type="Pfam" id="PF01451">
    <property type="entry name" value="LMWPc"/>
    <property type="match status" value="1"/>
</dbReference>
<sequence length="152" mass="16342">MTHRILFVCLGNICRSPSAEAVVRALAAERGLDLQLDSAGTGDWHAGEPPYGPMQRAAWARGYDLSALRARQVTAEDFRRFDLILAMDRANLADLRALRPGDATAALRLFTEAAPGTAGGADVPDPYFTRDFDGALDLIETAARGLLDQLSA</sequence>
<dbReference type="GO" id="GO:0004725">
    <property type="term" value="F:protein tyrosine phosphatase activity"/>
    <property type="evidence" value="ECO:0007669"/>
    <property type="project" value="UniProtKB-EC"/>
</dbReference>
<dbReference type="CDD" id="cd16343">
    <property type="entry name" value="LMWPTP"/>
    <property type="match status" value="1"/>
</dbReference>
<dbReference type="InterPro" id="IPR050438">
    <property type="entry name" value="LMW_PTPase"/>
</dbReference>
<dbReference type="EMBL" id="FNEJ01000003">
    <property type="protein sequence ID" value="SDI35085.1"/>
    <property type="molecule type" value="Genomic_DNA"/>
</dbReference>
<evidence type="ECO:0000313" key="7">
    <source>
        <dbReference type="EMBL" id="SDI35085.1"/>
    </source>
</evidence>
<dbReference type="OrthoDB" id="9784339at2"/>
<dbReference type="PANTHER" id="PTHR11717:SF7">
    <property type="entry name" value="LOW MOLECULAR WEIGHT PHOSPHOTYROSINE PROTEIN PHOSPHATASE"/>
    <property type="match status" value="1"/>
</dbReference>
<keyword evidence="4" id="KW-0904">Protein phosphatase</keyword>
<name>A0A1G8JVD2_9RHOB</name>
<evidence type="ECO:0000259" key="6">
    <source>
        <dbReference type="SMART" id="SM00226"/>
    </source>
</evidence>
<dbReference type="RefSeq" id="WP_089844581.1">
    <property type="nucleotide sequence ID" value="NZ_FNEJ01000003.1"/>
</dbReference>
<feature type="active site" evidence="5">
    <location>
        <position position="15"/>
    </location>
</feature>
<dbReference type="SMART" id="SM00226">
    <property type="entry name" value="LMWPc"/>
    <property type="match status" value="1"/>
</dbReference>
<dbReference type="EC" id="3.1.3.48" evidence="2"/>
<dbReference type="PRINTS" id="PR00719">
    <property type="entry name" value="LMWPTPASE"/>
</dbReference>
<dbReference type="PANTHER" id="PTHR11717">
    <property type="entry name" value="LOW MOLECULAR WEIGHT PROTEIN TYROSINE PHOSPHATASE"/>
    <property type="match status" value="1"/>
</dbReference>
<evidence type="ECO:0000256" key="5">
    <source>
        <dbReference type="PIRSR" id="PIRSR617867-1"/>
    </source>
</evidence>
<evidence type="ECO:0000256" key="1">
    <source>
        <dbReference type="ARBA" id="ARBA00011063"/>
    </source>
</evidence>
<protein>
    <recommendedName>
        <fullName evidence="2">protein-tyrosine-phosphatase</fullName>
        <ecNumber evidence="2">3.1.3.48</ecNumber>
    </recommendedName>
</protein>
<feature type="active site" description="Proton donor" evidence="5">
    <location>
        <position position="125"/>
    </location>
</feature>
<dbReference type="InterPro" id="IPR017867">
    <property type="entry name" value="Tyr_phospatase_low_mol_wt"/>
</dbReference>
<dbReference type="STRING" id="555512.SAMN04487993_1003279"/>
<dbReference type="Gene3D" id="3.40.50.2300">
    <property type="match status" value="1"/>
</dbReference>
<feature type="domain" description="Phosphotyrosine protein phosphatase I" evidence="6">
    <location>
        <begin position="3"/>
        <end position="149"/>
    </location>
</feature>
<dbReference type="Proteomes" id="UP000199093">
    <property type="component" value="Unassembled WGS sequence"/>
</dbReference>
<feature type="active site" description="Nucleophile" evidence="5">
    <location>
        <position position="9"/>
    </location>
</feature>
<dbReference type="AlphaFoldDB" id="A0A1G8JVD2"/>
<evidence type="ECO:0000256" key="4">
    <source>
        <dbReference type="ARBA" id="ARBA00022912"/>
    </source>
</evidence>
<organism evidence="7 8">
    <name type="scientific">Salipiger marinus</name>
    <dbReference type="NCBI Taxonomy" id="555512"/>
    <lineage>
        <taxon>Bacteria</taxon>
        <taxon>Pseudomonadati</taxon>
        <taxon>Pseudomonadota</taxon>
        <taxon>Alphaproteobacteria</taxon>
        <taxon>Rhodobacterales</taxon>
        <taxon>Roseobacteraceae</taxon>
        <taxon>Salipiger</taxon>
    </lineage>
</organism>
<evidence type="ECO:0000256" key="3">
    <source>
        <dbReference type="ARBA" id="ARBA00022801"/>
    </source>
</evidence>